<dbReference type="Proteomes" id="UP000265768">
    <property type="component" value="Unassembled WGS sequence"/>
</dbReference>
<protein>
    <submittedName>
        <fullName evidence="1">FAD-dependent oxidoreductase</fullName>
    </submittedName>
</protein>
<name>A0A3A4B154_9ACTN</name>
<proteinExistence type="predicted"/>
<dbReference type="Gene3D" id="3.50.50.60">
    <property type="entry name" value="FAD/NAD(P)-binding domain"/>
    <property type="match status" value="1"/>
</dbReference>
<reference evidence="1 2" key="1">
    <citation type="submission" date="2018-09" db="EMBL/GenBank/DDBJ databases">
        <title>YIM 75507 draft genome.</title>
        <authorList>
            <person name="Tang S."/>
            <person name="Feng Y."/>
        </authorList>
    </citation>
    <scope>NUCLEOTIDE SEQUENCE [LARGE SCALE GENOMIC DNA]</scope>
    <source>
        <strain evidence="1 2">YIM 75507</strain>
    </source>
</reference>
<evidence type="ECO:0000313" key="1">
    <source>
        <dbReference type="EMBL" id="RJL31823.1"/>
    </source>
</evidence>
<dbReference type="InterPro" id="IPR006311">
    <property type="entry name" value="TAT_signal"/>
</dbReference>
<dbReference type="OrthoDB" id="20837at2"/>
<keyword evidence="2" id="KW-1185">Reference proteome</keyword>
<dbReference type="EMBL" id="QZEY01000006">
    <property type="protein sequence ID" value="RJL31823.1"/>
    <property type="molecule type" value="Genomic_DNA"/>
</dbReference>
<gene>
    <name evidence="1" type="ORF">D5H75_17925</name>
</gene>
<comment type="caution">
    <text evidence="1">The sequence shown here is derived from an EMBL/GenBank/DDBJ whole genome shotgun (WGS) entry which is preliminary data.</text>
</comment>
<organism evidence="1 2">
    <name type="scientific">Bailinhaonella thermotolerans</name>
    <dbReference type="NCBI Taxonomy" id="1070861"/>
    <lineage>
        <taxon>Bacteria</taxon>
        <taxon>Bacillati</taxon>
        <taxon>Actinomycetota</taxon>
        <taxon>Actinomycetes</taxon>
        <taxon>Streptosporangiales</taxon>
        <taxon>Streptosporangiaceae</taxon>
        <taxon>Bailinhaonella</taxon>
    </lineage>
</organism>
<dbReference type="PROSITE" id="PS51257">
    <property type="entry name" value="PROKAR_LIPOPROTEIN"/>
    <property type="match status" value="1"/>
</dbReference>
<dbReference type="SUPFAM" id="SSF51905">
    <property type="entry name" value="FAD/NAD(P)-binding domain"/>
    <property type="match status" value="1"/>
</dbReference>
<dbReference type="Pfam" id="PF13450">
    <property type="entry name" value="NAD_binding_8"/>
    <property type="match status" value="1"/>
</dbReference>
<evidence type="ECO:0000313" key="2">
    <source>
        <dbReference type="Proteomes" id="UP000265768"/>
    </source>
</evidence>
<dbReference type="AlphaFoldDB" id="A0A3A4B154"/>
<dbReference type="InterPro" id="IPR036188">
    <property type="entry name" value="FAD/NAD-bd_sf"/>
</dbReference>
<dbReference type="PROSITE" id="PS51318">
    <property type="entry name" value="TAT"/>
    <property type="match status" value="1"/>
</dbReference>
<accession>A0A3A4B154</accession>
<sequence length="638" mass="70968">MDRPITRRDFFDGVALAVGATALGAAAGCADEPDRSGMIGTPRLEVPAHRAYPPDLQGLRGNTDPALSVPHALRDDRFWGRAGRAHPTGEHYDLVVVGAGISGTAAAYLWARRHPKARVLILDNHDDFGGHARRNEFHPKERSGPLIGYGGSQSIEAPKAWTAEGKALLADLGVDLKKFGRFFDQKLYGSLGMNESVFCDRETFGRDHLAIQDGRKTPEFVRDMPIAEQAKKDMVMLSDHPRDWFPGLSDEDKKNKLATMTYAQFLKDVCKVHPDVVKFYHTQSSDEWAYATDAMGAHDAWASGYPGFDGMKLDDSKPFRLCSPSIIKEWDDESAYIDHFPDGNHSLVRLMLRSLIPGLAPGGTMEDVVTARFDYGRLDQPGSRVRVRLSSPVVRVAHRGDPARSRTVEVAYFDGRRVRSVTAGNVVMACWNMMIPYLCPDVPPDQAKALHEAVKMPLVYAMVQLRDWRAWVRRKVHQTRFTGAYWCVAELDFPVSMGSYRCPRSPDEPINVHMIRIPTKPGMSPRNGAVAGRYELLRTSFSYFEYSIRDQLNRLLGPGGFDAARDIEAITVNRWGHGYAPEYTRPWDPWYPDGPLPADTARRRVGRIAIANSDSVPAAYADAAITAATRAVGELQSS</sequence>